<dbReference type="Pfam" id="PF07715">
    <property type="entry name" value="Plug"/>
    <property type="match status" value="1"/>
</dbReference>
<organism evidence="16 17">
    <name type="scientific">Novosphingobium mathurense</name>
    <dbReference type="NCBI Taxonomy" id="428990"/>
    <lineage>
        <taxon>Bacteria</taxon>
        <taxon>Pseudomonadati</taxon>
        <taxon>Pseudomonadota</taxon>
        <taxon>Alphaproteobacteria</taxon>
        <taxon>Sphingomonadales</taxon>
        <taxon>Sphingomonadaceae</taxon>
        <taxon>Novosphingobium</taxon>
    </lineage>
</organism>
<dbReference type="PANTHER" id="PTHR32552">
    <property type="entry name" value="FERRICHROME IRON RECEPTOR-RELATED"/>
    <property type="match status" value="1"/>
</dbReference>
<dbReference type="RefSeq" id="WP_079730067.1">
    <property type="nucleotide sequence ID" value="NZ_FVZE01000002.1"/>
</dbReference>
<feature type="domain" description="TonB-dependent receptor plug" evidence="15">
    <location>
        <begin position="71"/>
        <end position="174"/>
    </location>
</feature>
<keyword evidence="6" id="KW-0408">Iron</keyword>
<sequence>MKLFHGNESMRQQGMATWGLKAARRGLLCGVCLLSAGTAFAQDGSGANSEGPQASDQDVILVTARRKEESLTEVPAAITSYSSEFLETQNITSFVDYATKIPNLSFQFGQGGTFLWSGDRETSIRGVVGVGTTSFYIDDTPVPSSVSPQVLNLDRIEVLKGPQGTLFGASSMGGNLRYISKKPSLTLNEGTMSAQAGGTKNGGFDYDANIQNNFVLVPDKIGLNVAVGYLQDSGFITRRFPDATGALVSKDGQGRNRVLSGSVALRAQLADSLEATVSFMGQSSRLRGFPGAYLKLPAYRPVSYTLDRDTDVQEYSKDDWGLGALVLRYKGDGFDIVSSNSYFSREITQVDDNTEGTKYFFQSVFDADFTGVPFYVLINSREKAFTHETRLSFDEGTLIPGLSGIVGVFHKNQNNRDFNPAVEVPELADAGFSPPYLAEVRVKRNEKNTALFGELYYEPVSRLTFTMGLRKYWIRQHQDPSEDTGALFGPEGNVNDGRDARQSGLIPKAVISYEVGDRGNVYASVSKGFRVGGTNSALPSFCGDDLGALGLTLDGAGQYRSDTLWSYEVGAKSRFAGGRVTASGAAFRMDWSNIQQVATLPTCGLTFVTNAGKARINGGEFEIGGRPFAEVPLMLQLGIGYLDAKLIDPGFLPQPPNSPLGLVPKWTASISGSYEAPISDDLDFFIAADYSYTSSTKVPSVADGNAEFFTRQPLNLVNGNIGLKFGQSQLMVYVKNLFDKRLTYGDQPMSGFERRELLPDGNYERVLRGVVSRPRQLGVQYRLNF</sequence>
<dbReference type="InterPro" id="IPR012910">
    <property type="entry name" value="Plug_dom"/>
</dbReference>
<gene>
    <name evidence="16" type="ORF">SAMN06295987_102359</name>
</gene>
<protein>
    <submittedName>
        <fullName evidence="16">Outer membrane receptor proteins, mostly Fe transport</fullName>
    </submittedName>
</protein>
<dbReference type="STRING" id="428990.SAMN06295987_102359"/>
<dbReference type="InterPro" id="IPR036942">
    <property type="entry name" value="Beta-barrel_TonB_sf"/>
</dbReference>
<evidence type="ECO:0000256" key="5">
    <source>
        <dbReference type="ARBA" id="ARBA00022692"/>
    </source>
</evidence>
<dbReference type="InterPro" id="IPR000531">
    <property type="entry name" value="Beta-barrel_TonB"/>
</dbReference>
<evidence type="ECO:0000313" key="16">
    <source>
        <dbReference type="EMBL" id="SLJ94935.1"/>
    </source>
</evidence>
<name>A0A1U6HGL9_9SPHN</name>
<keyword evidence="16" id="KW-0675">Receptor</keyword>
<keyword evidence="17" id="KW-1185">Reference proteome</keyword>
<dbReference type="PANTHER" id="PTHR32552:SF81">
    <property type="entry name" value="TONB-DEPENDENT OUTER MEMBRANE RECEPTOR"/>
    <property type="match status" value="1"/>
</dbReference>
<dbReference type="GO" id="GO:0006826">
    <property type="term" value="P:iron ion transport"/>
    <property type="evidence" value="ECO:0007669"/>
    <property type="project" value="UniProtKB-KW"/>
</dbReference>
<comment type="similarity">
    <text evidence="11 12">Belongs to the TonB-dependent receptor family.</text>
</comment>
<evidence type="ECO:0000313" key="17">
    <source>
        <dbReference type="Proteomes" id="UP000190989"/>
    </source>
</evidence>
<dbReference type="Pfam" id="PF00593">
    <property type="entry name" value="TonB_dep_Rec_b-barrel"/>
    <property type="match status" value="1"/>
</dbReference>
<keyword evidence="13" id="KW-0732">Signal</keyword>
<keyword evidence="2 11" id="KW-0813">Transport</keyword>
<dbReference type="SUPFAM" id="SSF56935">
    <property type="entry name" value="Porins"/>
    <property type="match status" value="1"/>
</dbReference>
<evidence type="ECO:0000256" key="13">
    <source>
        <dbReference type="SAM" id="SignalP"/>
    </source>
</evidence>
<evidence type="ECO:0000256" key="1">
    <source>
        <dbReference type="ARBA" id="ARBA00004571"/>
    </source>
</evidence>
<evidence type="ECO:0000259" key="15">
    <source>
        <dbReference type="Pfam" id="PF07715"/>
    </source>
</evidence>
<feature type="domain" description="TonB-dependent receptor-like beta-barrel" evidence="14">
    <location>
        <begin position="298"/>
        <end position="737"/>
    </location>
</feature>
<dbReference type="EMBL" id="FVZE01000002">
    <property type="protein sequence ID" value="SLJ94935.1"/>
    <property type="molecule type" value="Genomic_DNA"/>
</dbReference>
<dbReference type="AlphaFoldDB" id="A0A1U6HGL9"/>
<evidence type="ECO:0000259" key="14">
    <source>
        <dbReference type="Pfam" id="PF00593"/>
    </source>
</evidence>
<keyword evidence="9 11" id="KW-0472">Membrane</keyword>
<dbReference type="PROSITE" id="PS52016">
    <property type="entry name" value="TONB_DEPENDENT_REC_3"/>
    <property type="match status" value="1"/>
</dbReference>
<comment type="subcellular location">
    <subcellularLocation>
        <location evidence="1 11">Cell outer membrane</location>
        <topology evidence="1 11">Multi-pass membrane protein</topology>
    </subcellularLocation>
</comment>
<dbReference type="GO" id="GO:0009279">
    <property type="term" value="C:cell outer membrane"/>
    <property type="evidence" value="ECO:0007669"/>
    <property type="project" value="UniProtKB-SubCell"/>
</dbReference>
<keyword evidence="8 12" id="KW-0798">TonB box</keyword>
<keyword evidence="5 11" id="KW-0812">Transmembrane</keyword>
<reference evidence="17" key="1">
    <citation type="submission" date="2017-02" db="EMBL/GenBank/DDBJ databases">
        <authorList>
            <person name="Varghese N."/>
            <person name="Submissions S."/>
        </authorList>
    </citation>
    <scope>NUCLEOTIDE SEQUENCE [LARGE SCALE GENOMIC DNA]</scope>
    <source>
        <strain evidence="17">SM117</strain>
    </source>
</reference>
<keyword evidence="7" id="KW-0406">Ion transport</keyword>
<evidence type="ECO:0000256" key="3">
    <source>
        <dbReference type="ARBA" id="ARBA00022452"/>
    </source>
</evidence>
<accession>A0A1U6HGL9</accession>
<dbReference type="Gene3D" id="2.40.170.20">
    <property type="entry name" value="TonB-dependent receptor, beta-barrel domain"/>
    <property type="match status" value="1"/>
</dbReference>
<dbReference type="InterPro" id="IPR039426">
    <property type="entry name" value="TonB-dep_rcpt-like"/>
</dbReference>
<feature type="chain" id="PRO_5012482348" evidence="13">
    <location>
        <begin position="42"/>
        <end position="785"/>
    </location>
</feature>
<evidence type="ECO:0000256" key="9">
    <source>
        <dbReference type="ARBA" id="ARBA00023136"/>
    </source>
</evidence>
<evidence type="ECO:0000256" key="4">
    <source>
        <dbReference type="ARBA" id="ARBA00022496"/>
    </source>
</evidence>
<keyword evidence="10 11" id="KW-0998">Cell outer membrane</keyword>
<dbReference type="Proteomes" id="UP000190989">
    <property type="component" value="Unassembled WGS sequence"/>
</dbReference>
<feature type="signal peptide" evidence="13">
    <location>
        <begin position="1"/>
        <end position="41"/>
    </location>
</feature>
<evidence type="ECO:0000256" key="11">
    <source>
        <dbReference type="PROSITE-ProRule" id="PRU01360"/>
    </source>
</evidence>
<keyword evidence="3 11" id="KW-1134">Transmembrane beta strand</keyword>
<evidence type="ECO:0000256" key="2">
    <source>
        <dbReference type="ARBA" id="ARBA00022448"/>
    </source>
</evidence>
<evidence type="ECO:0000256" key="6">
    <source>
        <dbReference type="ARBA" id="ARBA00023004"/>
    </source>
</evidence>
<proteinExistence type="inferred from homology"/>
<evidence type="ECO:0000256" key="7">
    <source>
        <dbReference type="ARBA" id="ARBA00023065"/>
    </source>
</evidence>
<evidence type="ECO:0000256" key="10">
    <source>
        <dbReference type="ARBA" id="ARBA00023237"/>
    </source>
</evidence>
<keyword evidence="4" id="KW-0410">Iron transport</keyword>
<evidence type="ECO:0000256" key="12">
    <source>
        <dbReference type="RuleBase" id="RU003357"/>
    </source>
</evidence>
<evidence type="ECO:0000256" key="8">
    <source>
        <dbReference type="ARBA" id="ARBA00023077"/>
    </source>
</evidence>